<accession>A0A6G0VNS9</accession>
<dbReference type="AlphaFoldDB" id="A0A6G0VNS9"/>
<name>A0A6G0VNS9_APHCR</name>
<dbReference type="EMBL" id="VUJU01013888">
    <property type="protein sequence ID" value="KAF0703460.1"/>
    <property type="molecule type" value="Genomic_DNA"/>
</dbReference>
<evidence type="ECO:0000313" key="4">
    <source>
        <dbReference type="EMBL" id="KAF0703460.1"/>
    </source>
</evidence>
<evidence type="ECO:0000313" key="5">
    <source>
        <dbReference type="Proteomes" id="UP000478052"/>
    </source>
</evidence>
<dbReference type="Pfam" id="PF02944">
    <property type="entry name" value="BESS"/>
    <property type="match status" value="1"/>
</dbReference>
<comment type="subcellular location">
    <subcellularLocation>
        <location evidence="1">Nucleus</location>
    </subcellularLocation>
</comment>
<dbReference type="Proteomes" id="UP000478052">
    <property type="component" value="Unassembled WGS sequence"/>
</dbReference>
<evidence type="ECO:0000256" key="1">
    <source>
        <dbReference type="PROSITE-ProRule" id="PRU00371"/>
    </source>
</evidence>
<evidence type="ECO:0000259" key="3">
    <source>
        <dbReference type="PROSITE" id="PS51031"/>
    </source>
</evidence>
<keyword evidence="5" id="KW-1185">Reference proteome</keyword>
<sequence>MNDEISLREEDEESIGVIQEEEASNNMTEGFSYAGQRIRSKKDNMTVILAKRTAERTKLIEKIQNQNEEILNAKKCEDEIDLFFKSLAITVKKLPRQGIIEAKLRALTLVSELEEKYSHGTSPQQVFDDNYIQTSTPSTSLASDNSQGFTTYNIL</sequence>
<dbReference type="InterPro" id="IPR004210">
    <property type="entry name" value="BESS_motif"/>
</dbReference>
<dbReference type="GO" id="GO:0005634">
    <property type="term" value="C:nucleus"/>
    <property type="evidence" value="ECO:0007669"/>
    <property type="project" value="UniProtKB-SubCell"/>
</dbReference>
<keyword evidence="1" id="KW-0539">Nucleus</keyword>
<feature type="compositionally biased region" description="Acidic residues" evidence="2">
    <location>
        <begin position="9"/>
        <end position="21"/>
    </location>
</feature>
<gene>
    <name evidence="4" type="ORF">FWK35_00035525</name>
</gene>
<protein>
    <submittedName>
        <fullName evidence="4">BESS domain-containing protein</fullName>
    </submittedName>
</protein>
<dbReference type="PROSITE" id="PS51031">
    <property type="entry name" value="BESS"/>
    <property type="match status" value="1"/>
</dbReference>
<evidence type="ECO:0000256" key="2">
    <source>
        <dbReference type="SAM" id="MobiDB-lite"/>
    </source>
</evidence>
<feature type="domain" description="BESS" evidence="3">
    <location>
        <begin position="77"/>
        <end position="116"/>
    </location>
</feature>
<dbReference type="OrthoDB" id="6628836at2759"/>
<comment type="caution">
    <text evidence="4">The sequence shown here is derived from an EMBL/GenBank/DDBJ whole genome shotgun (WGS) entry which is preliminary data.</text>
</comment>
<feature type="region of interest" description="Disordered" evidence="2">
    <location>
        <begin position="1"/>
        <end position="21"/>
    </location>
</feature>
<reference evidence="4 5" key="1">
    <citation type="submission" date="2019-08" db="EMBL/GenBank/DDBJ databases">
        <title>Whole genome of Aphis craccivora.</title>
        <authorList>
            <person name="Voronova N.V."/>
            <person name="Shulinski R.S."/>
            <person name="Bandarenka Y.V."/>
            <person name="Zhorov D.G."/>
            <person name="Warner D."/>
        </authorList>
    </citation>
    <scope>NUCLEOTIDE SEQUENCE [LARGE SCALE GENOMIC DNA]</scope>
    <source>
        <strain evidence="4">180601</strain>
        <tissue evidence="4">Whole Body</tissue>
    </source>
</reference>
<organism evidence="4 5">
    <name type="scientific">Aphis craccivora</name>
    <name type="common">Cowpea aphid</name>
    <dbReference type="NCBI Taxonomy" id="307492"/>
    <lineage>
        <taxon>Eukaryota</taxon>
        <taxon>Metazoa</taxon>
        <taxon>Ecdysozoa</taxon>
        <taxon>Arthropoda</taxon>
        <taxon>Hexapoda</taxon>
        <taxon>Insecta</taxon>
        <taxon>Pterygota</taxon>
        <taxon>Neoptera</taxon>
        <taxon>Paraneoptera</taxon>
        <taxon>Hemiptera</taxon>
        <taxon>Sternorrhyncha</taxon>
        <taxon>Aphidomorpha</taxon>
        <taxon>Aphidoidea</taxon>
        <taxon>Aphididae</taxon>
        <taxon>Aphidini</taxon>
        <taxon>Aphis</taxon>
        <taxon>Aphis</taxon>
    </lineage>
</organism>
<proteinExistence type="predicted"/>
<dbReference type="GO" id="GO:0003677">
    <property type="term" value="F:DNA binding"/>
    <property type="evidence" value="ECO:0007669"/>
    <property type="project" value="InterPro"/>
</dbReference>